<dbReference type="InterPro" id="IPR009057">
    <property type="entry name" value="Homeodomain-like_sf"/>
</dbReference>
<dbReference type="SMART" id="SM00382">
    <property type="entry name" value="AAA"/>
    <property type="match status" value="1"/>
</dbReference>
<dbReference type="Gene3D" id="3.40.50.300">
    <property type="entry name" value="P-loop containing nucleotide triphosphate hydrolases"/>
    <property type="match status" value="1"/>
</dbReference>
<dbReference type="InterPro" id="IPR058031">
    <property type="entry name" value="AAA_lid_NorR"/>
</dbReference>
<dbReference type="PROSITE" id="PS00676">
    <property type="entry name" value="SIGMA54_INTERACT_2"/>
    <property type="match status" value="1"/>
</dbReference>
<evidence type="ECO:0000256" key="4">
    <source>
        <dbReference type="ARBA" id="ARBA00023125"/>
    </source>
</evidence>
<dbReference type="InterPro" id="IPR027417">
    <property type="entry name" value="P-loop_NTPase"/>
</dbReference>
<dbReference type="RefSeq" id="WP_045041068.1">
    <property type="nucleotide sequence ID" value="NZ_JZTB01000027.1"/>
</dbReference>
<dbReference type="PANTHER" id="PTHR32071">
    <property type="entry name" value="TRANSCRIPTIONAL REGULATORY PROTEIN"/>
    <property type="match status" value="1"/>
</dbReference>
<dbReference type="Gene3D" id="1.10.8.60">
    <property type="match status" value="1"/>
</dbReference>
<dbReference type="InterPro" id="IPR025943">
    <property type="entry name" value="Sigma_54_int_dom_ATP-bd_2"/>
</dbReference>
<evidence type="ECO:0000259" key="6">
    <source>
        <dbReference type="PROSITE" id="PS50045"/>
    </source>
</evidence>
<dbReference type="GO" id="GO:0003677">
    <property type="term" value="F:DNA binding"/>
    <property type="evidence" value="ECO:0007669"/>
    <property type="project" value="UniProtKB-KW"/>
</dbReference>
<dbReference type="AlphaFoldDB" id="A0AAX0Z1A5"/>
<proteinExistence type="predicted"/>
<dbReference type="SUPFAM" id="SSF46689">
    <property type="entry name" value="Homeodomain-like"/>
    <property type="match status" value="1"/>
</dbReference>
<gene>
    <name evidence="7" type="ORF">C0W53_07635</name>
</gene>
<dbReference type="GO" id="GO:0005524">
    <property type="term" value="F:ATP binding"/>
    <property type="evidence" value="ECO:0007669"/>
    <property type="project" value="UniProtKB-KW"/>
</dbReference>
<keyword evidence="1" id="KW-0547">Nucleotide-binding</keyword>
<keyword evidence="8" id="KW-1185">Reference proteome</keyword>
<dbReference type="GO" id="GO:0006355">
    <property type="term" value="P:regulation of DNA-templated transcription"/>
    <property type="evidence" value="ECO:0007669"/>
    <property type="project" value="InterPro"/>
</dbReference>
<dbReference type="Gene3D" id="1.10.10.60">
    <property type="entry name" value="Homeodomain-like"/>
    <property type="match status" value="1"/>
</dbReference>
<dbReference type="Proteomes" id="UP000240728">
    <property type="component" value="Unassembled WGS sequence"/>
</dbReference>
<evidence type="ECO:0000313" key="8">
    <source>
        <dbReference type="Proteomes" id="UP000240728"/>
    </source>
</evidence>
<dbReference type="FunFam" id="3.40.50.300:FF:000006">
    <property type="entry name" value="DNA-binding transcriptional regulator NtrC"/>
    <property type="match status" value="1"/>
</dbReference>
<sequence>MKVLLSWLGRTDLDQMKLDKSASIATLILRGPFFDEVVILASAWDDEWYDYKDWLKRKLACAGRSKTSVEIKRVRLTSPIDYLSITKVMQKQLSAVSSDSAQVYINLTSGTPAMTVVSVLLGKGNAKCQFVQTSPKGEINDVDIPVDFAIEYSKSSSTAISQLVSKQPKNDGAFSSITANSAVMQETIKKAQRLAYSDLPALLLGESGTGKEVLANCIHQASLRHQKPFKAVNCGALPENLVDSILFGHKKGAFTGAERDHEGLFEQADGGTLFLDEIGELPLVVQVKLLRALQQQEITRVGDTVTRTIDVRIIAATHRDLFRMVSDETFREDLFYRLAVGVIELPSLRQRADDIPELVKEFMTDINEQMKTHPLFESKYISKAAIYFTVSHHWPGNIRELWNTLNRAALWSENKELSRADLEVATLSLDNIQLAEDKFFIPGDLQQYIDNIKKDAIISAMDFANGNKSKAAKSLGLKNHQTLNNWLKTYDLDF</sequence>
<dbReference type="PANTHER" id="PTHR32071:SF121">
    <property type="entry name" value="SIGMA L-DEPENDENT TRANSCRIPTIONAL REGULATOR YQIR-RELATED"/>
    <property type="match status" value="1"/>
</dbReference>
<dbReference type="InterPro" id="IPR002078">
    <property type="entry name" value="Sigma_54_int"/>
</dbReference>
<keyword evidence="5" id="KW-0804">Transcription</keyword>
<dbReference type="SUPFAM" id="SSF52540">
    <property type="entry name" value="P-loop containing nucleoside triphosphate hydrolases"/>
    <property type="match status" value="1"/>
</dbReference>
<dbReference type="EMBL" id="PYOZ01000003">
    <property type="protein sequence ID" value="PSX45879.1"/>
    <property type="molecule type" value="Genomic_DNA"/>
</dbReference>
<reference evidence="7 8" key="1">
    <citation type="submission" date="2018-01" db="EMBL/GenBank/DDBJ databases">
        <title>Whole genome sequencing of Histamine producing bacteria.</title>
        <authorList>
            <person name="Butler K."/>
        </authorList>
    </citation>
    <scope>NUCLEOTIDE SEQUENCE [LARGE SCALE GENOMIC DNA]</scope>
    <source>
        <strain evidence="7 8">A1-4</strain>
    </source>
</reference>
<dbReference type="Pfam" id="PF25601">
    <property type="entry name" value="AAA_lid_14"/>
    <property type="match status" value="1"/>
</dbReference>
<name>A0AAX0Z1A5_9GAMM</name>
<dbReference type="PROSITE" id="PS00688">
    <property type="entry name" value="SIGMA54_INTERACT_3"/>
    <property type="match status" value="1"/>
</dbReference>
<comment type="caution">
    <text evidence="7">The sequence shown here is derived from an EMBL/GenBank/DDBJ whole genome shotgun (WGS) entry which is preliminary data.</text>
</comment>
<evidence type="ECO:0000313" key="7">
    <source>
        <dbReference type="EMBL" id="PSX45879.1"/>
    </source>
</evidence>
<dbReference type="InterPro" id="IPR003593">
    <property type="entry name" value="AAA+_ATPase"/>
</dbReference>
<dbReference type="Pfam" id="PF00158">
    <property type="entry name" value="Sigma54_activat"/>
    <property type="match status" value="1"/>
</dbReference>
<dbReference type="CDD" id="cd00009">
    <property type="entry name" value="AAA"/>
    <property type="match status" value="1"/>
</dbReference>
<dbReference type="InterPro" id="IPR025944">
    <property type="entry name" value="Sigma_54_int_dom_CS"/>
</dbReference>
<keyword evidence="4" id="KW-0238">DNA-binding</keyword>
<evidence type="ECO:0000256" key="1">
    <source>
        <dbReference type="ARBA" id="ARBA00022741"/>
    </source>
</evidence>
<accession>A0AAX0Z1A5</accession>
<evidence type="ECO:0000256" key="2">
    <source>
        <dbReference type="ARBA" id="ARBA00022840"/>
    </source>
</evidence>
<organism evidence="7 8">
    <name type="scientific">Photobacterium kishitanii</name>
    <dbReference type="NCBI Taxonomy" id="318456"/>
    <lineage>
        <taxon>Bacteria</taxon>
        <taxon>Pseudomonadati</taxon>
        <taxon>Pseudomonadota</taxon>
        <taxon>Gammaproteobacteria</taxon>
        <taxon>Vibrionales</taxon>
        <taxon>Vibrionaceae</taxon>
        <taxon>Photobacterium</taxon>
    </lineage>
</organism>
<keyword evidence="3" id="KW-0805">Transcription regulation</keyword>
<keyword evidence="2" id="KW-0067">ATP-binding</keyword>
<evidence type="ECO:0000256" key="3">
    <source>
        <dbReference type="ARBA" id="ARBA00023015"/>
    </source>
</evidence>
<evidence type="ECO:0000256" key="5">
    <source>
        <dbReference type="ARBA" id="ARBA00023163"/>
    </source>
</evidence>
<dbReference type="PROSITE" id="PS50045">
    <property type="entry name" value="SIGMA54_INTERACT_4"/>
    <property type="match status" value="1"/>
</dbReference>
<feature type="domain" description="Sigma-54 factor interaction" evidence="6">
    <location>
        <begin position="177"/>
        <end position="410"/>
    </location>
</feature>
<protein>
    <submittedName>
        <fullName evidence="7">Sigma-54-dependent Fis family transcriptional regulator</fullName>
    </submittedName>
</protein>